<evidence type="ECO:0000256" key="14">
    <source>
        <dbReference type="HAMAP-Rule" id="MF_03183"/>
    </source>
</evidence>
<dbReference type="InterPro" id="IPR003265">
    <property type="entry name" value="HhH-GPD_domain"/>
</dbReference>
<keyword evidence="3" id="KW-0004">4Fe-4S</keyword>
<dbReference type="SMART" id="SM00478">
    <property type="entry name" value="ENDO3c"/>
    <property type="match status" value="1"/>
</dbReference>
<keyword evidence="5 14" id="KW-0227">DNA damage</keyword>
<dbReference type="EC" id="4.2.99.18" evidence="14"/>
<evidence type="ECO:0000256" key="6">
    <source>
        <dbReference type="ARBA" id="ARBA00022801"/>
    </source>
</evidence>
<dbReference type="Pfam" id="PF00730">
    <property type="entry name" value="HhH-GPD"/>
    <property type="match status" value="1"/>
</dbReference>
<evidence type="ECO:0000313" key="16">
    <source>
        <dbReference type="EMBL" id="CAK9866747.1"/>
    </source>
</evidence>
<keyword evidence="6 14" id="KW-0378">Hydrolase</keyword>
<dbReference type="PROSITE" id="PS01155">
    <property type="entry name" value="ENDONUCLEASE_III_2"/>
    <property type="match status" value="1"/>
</dbReference>
<sequence length="390" mass="43181">MVNAITEKPRPHCAYYARALVRQKKLTDRFPEEMGPVLCDAIVKAELKEEDVKRERIMEHNDCIADAKPGASFESLLSSFKYTKPRNVPLKRECSDFLEDKAKGGSRVLDSVLQVDIEDTGPLMSRKIAKVASPSFNKKVLQAGTKSGRPTNLPNEVPENWQAIIDKIRCIRVDRDAPVDLFGTHQLMDATADKETQKFHALVAAMISSQTRDAVTSAAMQRLQRVPGGLSVANIATDEVSMDTLAEILKPVGFYRQKAKYLKSIAQILLRSPYNGLVPGTMEDLMKLPGVGPKVALLVLFVAFGMGEEGMIVDTNVKRVCQRLGWVAEKATPEQTRQTLQSWLPSSLWADISFLFVGFGQQVCKPRGPLCSLCTVNQMCPSACDPKKNK</sequence>
<proteinExistence type="inferred from homology"/>
<keyword evidence="12 14" id="KW-0326">Glycosidase</keyword>
<evidence type="ECO:0000256" key="10">
    <source>
        <dbReference type="ARBA" id="ARBA00023204"/>
    </source>
</evidence>
<dbReference type="PANTHER" id="PTHR43286">
    <property type="entry name" value="ENDONUCLEASE III-LIKE PROTEIN 1"/>
    <property type="match status" value="1"/>
</dbReference>
<accession>A0ABP1AWH5</accession>
<dbReference type="Proteomes" id="UP001497522">
    <property type="component" value="Chromosome 16"/>
</dbReference>
<evidence type="ECO:0000256" key="8">
    <source>
        <dbReference type="ARBA" id="ARBA00023004"/>
    </source>
</evidence>
<evidence type="ECO:0000256" key="5">
    <source>
        <dbReference type="ARBA" id="ARBA00022763"/>
    </source>
</evidence>
<dbReference type="InterPro" id="IPR030841">
    <property type="entry name" value="NTH1"/>
</dbReference>
<dbReference type="EMBL" id="OZ023717">
    <property type="protein sequence ID" value="CAK9866747.1"/>
    <property type="molecule type" value="Genomic_DNA"/>
</dbReference>
<dbReference type="InterPro" id="IPR003651">
    <property type="entry name" value="Endonuclease3_FeS-loop_motif"/>
</dbReference>
<dbReference type="Pfam" id="PF00633">
    <property type="entry name" value="HHH"/>
    <property type="match status" value="1"/>
</dbReference>
<gene>
    <name evidence="14" type="primary">NTH1</name>
    <name evidence="16" type="ORF">CSSPJE1EN2_LOCUS9742</name>
</gene>
<dbReference type="SMART" id="SM00525">
    <property type="entry name" value="FES"/>
    <property type="match status" value="1"/>
</dbReference>
<evidence type="ECO:0000256" key="12">
    <source>
        <dbReference type="ARBA" id="ARBA00023295"/>
    </source>
</evidence>
<keyword evidence="17" id="KW-1185">Reference proteome</keyword>
<evidence type="ECO:0000256" key="11">
    <source>
        <dbReference type="ARBA" id="ARBA00023239"/>
    </source>
</evidence>
<protein>
    <recommendedName>
        <fullName evidence="14">Endonuclease III homolog</fullName>
        <ecNumber evidence="14">3.2.2.-</ecNumber>
        <ecNumber evidence="14">4.2.99.18</ecNumber>
    </recommendedName>
    <alternativeName>
        <fullName evidence="14">Bifunctional DNA N-glycosylase/DNA-(apurinic or apyrimidinic site) lyase</fullName>
        <shortName evidence="14">DNA glycosylase/AP lyase</shortName>
    </alternativeName>
</protein>
<keyword evidence="4" id="KW-0479">Metal-binding</keyword>
<comment type="caution">
    <text evidence="14">Lacks conserved residue(s) required for the propagation of feature annotation.</text>
</comment>
<keyword evidence="7" id="KW-0809">Transit peptide</keyword>
<evidence type="ECO:0000313" key="17">
    <source>
        <dbReference type="Proteomes" id="UP001497522"/>
    </source>
</evidence>
<dbReference type="InterPro" id="IPR004036">
    <property type="entry name" value="Endonuclease-III-like_CS2"/>
</dbReference>
<dbReference type="Gene3D" id="1.10.1670.10">
    <property type="entry name" value="Helix-hairpin-Helix base-excision DNA repair enzymes (C-terminal)"/>
    <property type="match status" value="1"/>
</dbReference>
<comment type="similarity">
    <text evidence="2 14">Belongs to the Nth/MutY family.</text>
</comment>
<evidence type="ECO:0000259" key="15">
    <source>
        <dbReference type="SMART" id="SM00478"/>
    </source>
</evidence>
<evidence type="ECO:0000256" key="9">
    <source>
        <dbReference type="ARBA" id="ARBA00023014"/>
    </source>
</evidence>
<evidence type="ECO:0000256" key="1">
    <source>
        <dbReference type="ARBA" id="ARBA00001966"/>
    </source>
</evidence>
<dbReference type="PANTHER" id="PTHR43286:SF6">
    <property type="entry name" value="ENDONUCLEASE III HOMOLOG"/>
    <property type="match status" value="1"/>
</dbReference>
<dbReference type="InterPro" id="IPR011257">
    <property type="entry name" value="DNA_glycosylase"/>
</dbReference>
<comment type="catalytic activity">
    <reaction evidence="13 14">
        <text>2'-deoxyribonucleotide-(2'-deoxyribose 5'-phosphate)-2'-deoxyribonucleotide-DNA = a 3'-end 2'-deoxyribonucleotide-(2,3-dehydro-2,3-deoxyribose 5'-phosphate)-DNA + a 5'-end 5'-phospho-2'-deoxyribonucleoside-DNA + H(+)</text>
        <dbReference type="Rhea" id="RHEA:66592"/>
        <dbReference type="Rhea" id="RHEA-COMP:13180"/>
        <dbReference type="Rhea" id="RHEA-COMP:16897"/>
        <dbReference type="Rhea" id="RHEA-COMP:17067"/>
        <dbReference type="ChEBI" id="CHEBI:15378"/>
        <dbReference type="ChEBI" id="CHEBI:136412"/>
        <dbReference type="ChEBI" id="CHEBI:157695"/>
        <dbReference type="ChEBI" id="CHEBI:167181"/>
        <dbReference type="EC" id="4.2.99.18"/>
    </reaction>
</comment>
<reference evidence="16" key="1">
    <citation type="submission" date="2024-03" db="EMBL/GenBank/DDBJ databases">
        <authorList>
            <consortium name="ELIXIR-Norway"/>
            <consortium name="Elixir Norway"/>
        </authorList>
    </citation>
    <scope>NUCLEOTIDE SEQUENCE</scope>
</reference>
<evidence type="ECO:0000256" key="7">
    <source>
        <dbReference type="ARBA" id="ARBA00022946"/>
    </source>
</evidence>
<comment type="function">
    <text evidence="14">Bifunctional DNA N-glycosylase with associated apurinic/apyrimidinic (AP) lyase function that catalyzes the first step in base excision repair (BER), the primary repair pathway for the repair of oxidative DNA damage. The DNA N-glycosylase activity releases the damaged DNA base from DNA by cleaving the N-glycosidic bond, leaving an AP site. The AP lyase activity cleaves the phosphodiester bond 3' to the AP site by a beta-elimination. Primarily recognizes and repairs oxidative base damage of pyrimidines.</text>
</comment>
<feature type="domain" description="HhH-GPD" evidence="15">
    <location>
        <begin position="207"/>
        <end position="362"/>
    </location>
</feature>
<evidence type="ECO:0000256" key="3">
    <source>
        <dbReference type="ARBA" id="ARBA00022485"/>
    </source>
</evidence>
<comment type="cofactor">
    <cofactor evidence="1">
        <name>[4Fe-4S] cluster</name>
        <dbReference type="ChEBI" id="CHEBI:49883"/>
    </cofactor>
</comment>
<keyword evidence="11 14" id="KW-0456">Lyase</keyword>
<dbReference type="SUPFAM" id="SSF48150">
    <property type="entry name" value="DNA-glycosylase"/>
    <property type="match status" value="1"/>
</dbReference>
<evidence type="ECO:0000256" key="13">
    <source>
        <dbReference type="ARBA" id="ARBA00044632"/>
    </source>
</evidence>
<evidence type="ECO:0000256" key="4">
    <source>
        <dbReference type="ARBA" id="ARBA00022723"/>
    </source>
</evidence>
<keyword evidence="9" id="KW-0411">Iron-sulfur</keyword>
<dbReference type="CDD" id="cd00056">
    <property type="entry name" value="ENDO3c"/>
    <property type="match status" value="1"/>
</dbReference>
<name>A0ABP1AWH5_9BRYO</name>
<dbReference type="EC" id="3.2.2.-" evidence="14"/>
<keyword evidence="10 14" id="KW-0234">DNA repair</keyword>
<dbReference type="Gene3D" id="1.10.340.30">
    <property type="entry name" value="Hypothetical protein, domain 2"/>
    <property type="match status" value="1"/>
</dbReference>
<dbReference type="InterPro" id="IPR023170">
    <property type="entry name" value="HhH_base_excis_C"/>
</dbReference>
<keyword evidence="8" id="KW-0408">Iron</keyword>
<organism evidence="16 17">
    <name type="scientific">Sphagnum jensenii</name>
    <dbReference type="NCBI Taxonomy" id="128206"/>
    <lineage>
        <taxon>Eukaryota</taxon>
        <taxon>Viridiplantae</taxon>
        <taxon>Streptophyta</taxon>
        <taxon>Embryophyta</taxon>
        <taxon>Bryophyta</taxon>
        <taxon>Sphagnophytina</taxon>
        <taxon>Sphagnopsida</taxon>
        <taxon>Sphagnales</taxon>
        <taxon>Sphagnaceae</taxon>
        <taxon>Sphagnum</taxon>
    </lineage>
</organism>
<dbReference type="InterPro" id="IPR000445">
    <property type="entry name" value="HhH_motif"/>
</dbReference>
<evidence type="ECO:0000256" key="2">
    <source>
        <dbReference type="ARBA" id="ARBA00008343"/>
    </source>
</evidence>
<dbReference type="HAMAP" id="MF_03183">
    <property type="entry name" value="Endonuclease_III_Nth"/>
    <property type="match status" value="1"/>
</dbReference>